<accession>A0ABD1YU25</accession>
<name>A0ABD1YU25_9MARC</name>
<keyword evidence="2" id="KW-1185">Reference proteome</keyword>
<dbReference type="EMBL" id="JBHFFA010000003">
    <property type="protein sequence ID" value="KAL2634185.1"/>
    <property type="molecule type" value="Genomic_DNA"/>
</dbReference>
<reference evidence="1 2" key="1">
    <citation type="submission" date="2024-09" db="EMBL/GenBank/DDBJ databases">
        <title>Chromosome-scale assembly of Riccia fluitans.</title>
        <authorList>
            <person name="Paukszto L."/>
            <person name="Sawicki J."/>
            <person name="Karawczyk K."/>
            <person name="Piernik-Szablinska J."/>
            <person name="Szczecinska M."/>
            <person name="Mazdziarz M."/>
        </authorList>
    </citation>
    <scope>NUCLEOTIDE SEQUENCE [LARGE SCALE GENOMIC DNA]</scope>
    <source>
        <strain evidence="1">Rf_01</strain>
        <tissue evidence="1">Aerial parts of the thallus</tissue>
    </source>
</reference>
<evidence type="ECO:0000313" key="2">
    <source>
        <dbReference type="Proteomes" id="UP001605036"/>
    </source>
</evidence>
<organism evidence="1 2">
    <name type="scientific">Riccia fluitans</name>
    <dbReference type="NCBI Taxonomy" id="41844"/>
    <lineage>
        <taxon>Eukaryota</taxon>
        <taxon>Viridiplantae</taxon>
        <taxon>Streptophyta</taxon>
        <taxon>Embryophyta</taxon>
        <taxon>Marchantiophyta</taxon>
        <taxon>Marchantiopsida</taxon>
        <taxon>Marchantiidae</taxon>
        <taxon>Marchantiales</taxon>
        <taxon>Ricciaceae</taxon>
        <taxon>Riccia</taxon>
    </lineage>
</organism>
<dbReference type="Proteomes" id="UP001605036">
    <property type="component" value="Unassembled WGS sequence"/>
</dbReference>
<gene>
    <name evidence="1" type="ORF">R1flu_005664</name>
</gene>
<protein>
    <submittedName>
        <fullName evidence="1">Uncharacterized protein</fullName>
    </submittedName>
</protein>
<proteinExistence type="predicted"/>
<comment type="caution">
    <text evidence="1">The sequence shown here is derived from an EMBL/GenBank/DDBJ whole genome shotgun (WGS) entry which is preliminary data.</text>
</comment>
<evidence type="ECO:0000313" key="1">
    <source>
        <dbReference type="EMBL" id="KAL2634185.1"/>
    </source>
</evidence>
<dbReference type="AlphaFoldDB" id="A0ABD1YU25"/>
<sequence length="116" mass="12852">MLQTRRWNREAPATLEGSLITRVLPRLSVHPCLPPTLCVVLADDELSRNPEQKTIRSSRVNLLSPCAIVKCMHCVALTFESCVCEAIPVGLLYFIQLSGGPEALHIINGFQLKENV</sequence>